<dbReference type="OrthoDB" id="9807829at2"/>
<dbReference type="CDD" id="cd00165">
    <property type="entry name" value="S4"/>
    <property type="match status" value="1"/>
</dbReference>
<dbReference type="Gene3D" id="3.30.2350.10">
    <property type="entry name" value="Pseudouridine synthase"/>
    <property type="match status" value="1"/>
</dbReference>
<evidence type="ECO:0000256" key="1">
    <source>
        <dbReference type="ARBA" id="ARBA00010876"/>
    </source>
</evidence>
<evidence type="ECO:0000256" key="2">
    <source>
        <dbReference type="ARBA" id="ARBA00023235"/>
    </source>
</evidence>
<evidence type="ECO:0000259" key="4">
    <source>
        <dbReference type="Pfam" id="PF00849"/>
    </source>
</evidence>
<dbReference type="InterPro" id="IPR006145">
    <property type="entry name" value="PsdUridine_synth_RsuA/RluA"/>
</dbReference>
<protein>
    <submittedName>
        <fullName evidence="5">23S rRNA pseudouridine1911/1915/1917 synthase</fullName>
    </submittedName>
</protein>
<organism evidence="5 6">
    <name type="scientific">Desulfurobacterium atlanticum</name>
    <dbReference type="NCBI Taxonomy" id="240169"/>
    <lineage>
        <taxon>Bacteria</taxon>
        <taxon>Pseudomonadati</taxon>
        <taxon>Aquificota</taxon>
        <taxon>Aquificia</taxon>
        <taxon>Desulfurobacteriales</taxon>
        <taxon>Desulfurobacteriaceae</taxon>
        <taxon>Desulfurobacterium</taxon>
    </lineage>
</organism>
<dbReference type="PROSITE" id="PS01129">
    <property type="entry name" value="PSI_RLU"/>
    <property type="match status" value="1"/>
</dbReference>
<accession>A0A238Z361</accession>
<dbReference type="InterPro" id="IPR020103">
    <property type="entry name" value="PsdUridine_synth_cat_dom_sf"/>
</dbReference>
<evidence type="ECO:0000313" key="5">
    <source>
        <dbReference type="EMBL" id="SNR77780.1"/>
    </source>
</evidence>
<dbReference type="AlphaFoldDB" id="A0A238Z361"/>
<dbReference type="PROSITE" id="PS50889">
    <property type="entry name" value="S4"/>
    <property type="match status" value="1"/>
</dbReference>
<evidence type="ECO:0000313" key="6">
    <source>
        <dbReference type="Proteomes" id="UP000198405"/>
    </source>
</evidence>
<dbReference type="Proteomes" id="UP000198405">
    <property type="component" value="Unassembled WGS sequence"/>
</dbReference>
<dbReference type="PANTHER" id="PTHR21600">
    <property type="entry name" value="MITOCHONDRIAL RNA PSEUDOURIDINE SYNTHASE"/>
    <property type="match status" value="1"/>
</dbReference>
<reference evidence="6" key="1">
    <citation type="submission" date="2017-06" db="EMBL/GenBank/DDBJ databases">
        <authorList>
            <person name="Varghese N."/>
            <person name="Submissions S."/>
        </authorList>
    </citation>
    <scope>NUCLEOTIDE SEQUENCE [LARGE SCALE GENOMIC DNA]</scope>
    <source>
        <strain evidence="6">DSM 15668</strain>
    </source>
</reference>
<dbReference type="GO" id="GO:0003723">
    <property type="term" value="F:RNA binding"/>
    <property type="evidence" value="ECO:0007669"/>
    <property type="project" value="UniProtKB-KW"/>
</dbReference>
<feature type="domain" description="Pseudouridine synthase RsuA/RluA-like" evidence="4">
    <location>
        <begin position="83"/>
        <end position="207"/>
    </location>
</feature>
<dbReference type="InterPro" id="IPR050188">
    <property type="entry name" value="RluA_PseudoU_synthase"/>
</dbReference>
<dbReference type="CDD" id="cd02869">
    <property type="entry name" value="PseudoU_synth_RluA_like"/>
    <property type="match status" value="1"/>
</dbReference>
<dbReference type="InterPro" id="IPR006224">
    <property type="entry name" value="PsdUridine_synth_RluA-like_CS"/>
</dbReference>
<sequence length="282" mass="32782">MVFSSFLIRNRKGALASVITQVTGFSGKKVKRLIDEGVVSINGVKVRKRNFPLSFKDSVEFSVSEFLFQKNFDIEVLYEDEIFLVVNKPPFINTNNDKPDLEGILRRKYGNIYAVHRLDKQTSGAVIFVKDKKVFYAMVEIFKRKKITKTYKAVISGRFFLEKMLSFKLDGRDAVSFIKPVEIFENATLVDVRIETGRKHQIRRHLSMLGFPVAGEFLYWKKTFPFLLRFAPRIMLHSEHISFKSPVNGKRIDIKAPILEDFRSFLNVVRRGREVLPLKEYT</sequence>
<dbReference type="SUPFAM" id="SSF55174">
    <property type="entry name" value="Alpha-L RNA-binding motif"/>
    <property type="match status" value="1"/>
</dbReference>
<dbReference type="RefSeq" id="WP_089323062.1">
    <property type="nucleotide sequence ID" value="NZ_FZOB01000006.1"/>
</dbReference>
<keyword evidence="2" id="KW-0413">Isomerase</keyword>
<comment type="similarity">
    <text evidence="1">Belongs to the pseudouridine synthase RluA family.</text>
</comment>
<dbReference type="PANTHER" id="PTHR21600:SF44">
    <property type="entry name" value="RIBOSOMAL LARGE SUBUNIT PSEUDOURIDINE SYNTHASE D"/>
    <property type="match status" value="1"/>
</dbReference>
<gene>
    <name evidence="5" type="ORF">SAMN06265340_10628</name>
</gene>
<dbReference type="GO" id="GO:0009982">
    <property type="term" value="F:pseudouridine synthase activity"/>
    <property type="evidence" value="ECO:0007669"/>
    <property type="project" value="InterPro"/>
</dbReference>
<evidence type="ECO:0000256" key="3">
    <source>
        <dbReference type="PROSITE-ProRule" id="PRU00182"/>
    </source>
</evidence>
<name>A0A238Z361_9BACT</name>
<dbReference type="GO" id="GO:0140098">
    <property type="term" value="F:catalytic activity, acting on RNA"/>
    <property type="evidence" value="ECO:0007669"/>
    <property type="project" value="UniProtKB-ARBA"/>
</dbReference>
<proteinExistence type="inferred from homology"/>
<dbReference type="Pfam" id="PF00849">
    <property type="entry name" value="PseudoU_synth_2"/>
    <property type="match status" value="1"/>
</dbReference>
<dbReference type="GO" id="GO:0000455">
    <property type="term" value="P:enzyme-directed rRNA pseudouridine synthesis"/>
    <property type="evidence" value="ECO:0007669"/>
    <property type="project" value="TreeGrafter"/>
</dbReference>
<dbReference type="EMBL" id="FZOB01000006">
    <property type="protein sequence ID" value="SNR77780.1"/>
    <property type="molecule type" value="Genomic_DNA"/>
</dbReference>
<dbReference type="SUPFAM" id="SSF55120">
    <property type="entry name" value="Pseudouridine synthase"/>
    <property type="match status" value="1"/>
</dbReference>
<keyword evidence="6" id="KW-1185">Reference proteome</keyword>
<keyword evidence="3" id="KW-0694">RNA-binding</keyword>